<evidence type="ECO:0000313" key="1">
    <source>
        <dbReference type="EMBL" id="KAF7781177.1"/>
    </source>
</evidence>
<reference evidence="1 2" key="1">
    <citation type="journal article" date="2012" name="J. Bacteriol.">
        <title>Genome sequence of the cycloprodigiosin-producing bacterial strain Pseudoalteromonas rubra ATCC 29570(T).</title>
        <authorList>
            <person name="Xie B.B."/>
            <person name="Shu Y.L."/>
            <person name="Qin Q.L."/>
            <person name="Rong J.C."/>
            <person name="Zhang X.Y."/>
            <person name="Chen X.L."/>
            <person name="Zhou B.C."/>
            <person name="Zhang Y.Z."/>
        </authorList>
    </citation>
    <scope>NUCLEOTIDE SEQUENCE [LARGE SCALE GENOMIC DNA]</scope>
    <source>
        <strain evidence="1 2">DSM 6842</strain>
    </source>
</reference>
<dbReference type="AlphaFoldDB" id="A0A8T0C1H7"/>
<gene>
    <name evidence="1" type="ORF">PRUB_b0318</name>
</gene>
<dbReference type="EMBL" id="AHCD03000044">
    <property type="protein sequence ID" value="KAF7781177.1"/>
    <property type="molecule type" value="Genomic_DNA"/>
</dbReference>
<protein>
    <submittedName>
        <fullName evidence="1">Uncharacterized protein</fullName>
    </submittedName>
</protein>
<accession>A0A8T0C1H7</accession>
<name>A0A8T0C1H7_9GAMM</name>
<evidence type="ECO:0000313" key="2">
    <source>
        <dbReference type="Proteomes" id="UP000016480"/>
    </source>
</evidence>
<comment type="caution">
    <text evidence="1">The sequence shown here is derived from an EMBL/GenBank/DDBJ whole genome shotgun (WGS) entry which is preliminary data.</text>
</comment>
<dbReference type="Proteomes" id="UP000016480">
    <property type="component" value="Unassembled WGS sequence"/>
</dbReference>
<organism evidence="1 2">
    <name type="scientific">Pseudoalteromonas rubra</name>
    <dbReference type="NCBI Taxonomy" id="43658"/>
    <lineage>
        <taxon>Bacteria</taxon>
        <taxon>Pseudomonadati</taxon>
        <taxon>Pseudomonadota</taxon>
        <taxon>Gammaproteobacteria</taxon>
        <taxon>Alteromonadales</taxon>
        <taxon>Pseudoalteromonadaceae</taxon>
        <taxon>Pseudoalteromonas</taxon>
    </lineage>
</organism>
<sequence>MTAHAIGVNTNMLRNAHTKQQYAHYASFILIGIQQPRYLSTHLRPEALRPFLSKGLLF</sequence>
<proteinExistence type="predicted"/>